<comment type="pathway">
    <text evidence="1">Capsule biogenesis; capsule polysaccharide biosynthesis.</text>
</comment>
<dbReference type="InterPro" id="IPR027417">
    <property type="entry name" value="P-loop_NTPase"/>
</dbReference>
<evidence type="ECO:0000313" key="5">
    <source>
        <dbReference type="EMBL" id="ODO61160.1"/>
    </source>
</evidence>
<accession>A0A192YF61</accession>
<organism evidence="5 6">
    <name type="scientific">Lactiplantibacillus plantarum</name>
    <name type="common">Lactobacillus plantarum</name>
    <dbReference type="NCBI Taxonomy" id="1590"/>
    <lineage>
        <taxon>Bacteria</taxon>
        <taxon>Bacillati</taxon>
        <taxon>Bacillota</taxon>
        <taxon>Bacilli</taxon>
        <taxon>Lactobacillales</taxon>
        <taxon>Lactobacillaceae</taxon>
        <taxon>Lactiplantibacillus</taxon>
    </lineage>
</organism>
<evidence type="ECO:0000259" key="4">
    <source>
        <dbReference type="Pfam" id="PF13614"/>
    </source>
</evidence>
<evidence type="ECO:0000256" key="3">
    <source>
        <dbReference type="ARBA" id="ARBA00023169"/>
    </source>
</evidence>
<dbReference type="PANTHER" id="PTHR32309">
    <property type="entry name" value="TYROSINE-PROTEIN KINASE"/>
    <property type="match status" value="1"/>
</dbReference>
<comment type="caution">
    <text evidence="5">The sequence shown here is derived from an EMBL/GenBank/DDBJ whole genome shotgun (WGS) entry which is preliminary data.</text>
</comment>
<evidence type="ECO:0000256" key="1">
    <source>
        <dbReference type="ARBA" id="ARBA00005132"/>
    </source>
</evidence>
<dbReference type="SUPFAM" id="SSF52540">
    <property type="entry name" value="P-loop containing nucleoside triphosphate hydrolases"/>
    <property type="match status" value="1"/>
</dbReference>
<dbReference type="Pfam" id="PF13614">
    <property type="entry name" value="AAA_31"/>
    <property type="match status" value="1"/>
</dbReference>
<reference evidence="5 6" key="1">
    <citation type="submission" date="2016-08" db="EMBL/GenBank/DDBJ databases">
        <title>Genome sequencing of Lactobacillus plantarum JSA22, isolated from fermented soybean paste.</title>
        <authorList>
            <person name="Choi H.S."/>
        </authorList>
    </citation>
    <scope>NUCLEOTIDE SEQUENCE [LARGE SCALE GENOMIC DNA]</scope>
    <source>
        <strain evidence="5 6">JSA22</strain>
    </source>
</reference>
<dbReference type="Gene3D" id="3.40.50.300">
    <property type="entry name" value="P-loop containing nucleotide triphosphate hydrolases"/>
    <property type="match status" value="1"/>
</dbReference>
<dbReference type="Proteomes" id="UP000094892">
    <property type="component" value="Unassembled WGS sequence"/>
</dbReference>
<dbReference type="InterPro" id="IPR025669">
    <property type="entry name" value="AAA_dom"/>
</dbReference>
<dbReference type="EMBL" id="MCOL01000001">
    <property type="protein sequence ID" value="ODO61160.1"/>
    <property type="molecule type" value="Genomic_DNA"/>
</dbReference>
<evidence type="ECO:0000313" key="6">
    <source>
        <dbReference type="Proteomes" id="UP000094892"/>
    </source>
</evidence>
<sequence>MSTHIKNVVRQINQKLSEQISSKHVISFITPGGLVGQQTLIANLALMYGTAGKKTLIIDTDFSRNIFPNVFDVSSKYGLADYISRPSVELSDVIQSVPGRDVSFVSSGNASNEDVKYLLGDPRFNELIEQVKNKYTYVLINTPTFVGDVALLDSVCNLSEGIIFVLQLKKISKRNVYKLMETVKRNSNNKILGYVNLED</sequence>
<dbReference type="PATRIC" id="fig|1590.142.peg.1115"/>
<dbReference type="AlphaFoldDB" id="A0A192YF61"/>
<dbReference type="PANTHER" id="PTHR32309:SF13">
    <property type="entry name" value="FERRIC ENTEROBACTIN TRANSPORT PROTEIN FEPE"/>
    <property type="match status" value="1"/>
</dbReference>
<dbReference type="GO" id="GO:0000271">
    <property type="term" value="P:polysaccharide biosynthetic process"/>
    <property type="evidence" value="ECO:0007669"/>
    <property type="project" value="UniProtKB-KW"/>
</dbReference>
<name>A0A192YF61_LACPN</name>
<dbReference type="InterPro" id="IPR050445">
    <property type="entry name" value="Bact_polysacc_biosynth/exp"/>
</dbReference>
<proteinExistence type="predicted"/>
<protein>
    <recommendedName>
        <fullName evidence="4">AAA domain-containing protein</fullName>
    </recommendedName>
</protein>
<keyword evidence="2" id="KW-0972">Capsule biogenesis/degradation</keyword>
<keyword evidence="3" id="KW-0270">Exopolysaccharide synthesis</keyword>
<evidence type="ECO:0000256" key="2">
    <source>
        <dbReference type="ARBA" id="ARBA00022903"/>
    </source>
</evidence>
<dbReference type="GO" id="GO:0004713">
    <property type="term" value="F:protein tyrosine kinase activity"/>
    <property type="evidence" value="ECO:0007669"/>
    <property type="project" value="TreeGrafter"/>
</dbReference>
<gene>
    <name evidence="5" type="ORF">LPJSA22_01117</name>
</gene>
<dbReference type="RefSeq" id="WP_015825383.1">
    <property type="nucleotide sequence ID" value="NZ_CP016071.1"/>
</dbReference>
<dbReference type="GO" id="GO:0005886">
    <property type="term" value="C:plasma membrane"/>
    <property type="evidence" value="ECO:0007669"/>
    <property type="project" value="TreeGrafter"/>
</dbReference>
<feature type="domain" description="AAA" evidence="4">
    <location>
        <begin position="24"/>
        <end position="186"/>
    </location>
</feature>